<dbReference type="EMBL" id="FMCV01000040">
    <property type="protein sequence ID" value="SCF45979.1"/>
    <property type="molecule type" value="Genomic_DNA"/>
</dbReference>
<feature type="domain" description="EamA" evidence="7">
    <location>
        <begin position="24"/>
        <end position="157"/>
    </location>
</feature>
<feature type="transmembrane region" description="Helical" evidence="6">
    <location>
        <begin position="144"/>
        <end position="163"/>
    </location>
</feature>
<evidence type="ECO:0000256" key="2">
    <source>
        <dbReference type="ARBA" id="ARBA00007362"/>
    </source>
</evidence>
<dbReference type="Pfam" id="PF00892">
    <property type="entry name" value="EamA"/>
    <property type="match status" value="2"/>
</dbReference>
<proteinExistence type="inferred from homology"/>
<evidence type="ECO:0000256" key="6">
    <source>
        <dbReference type="SAM" id="Phobius"/>
    </source>
</evidence>
<feature type="transmembrane region" description="Helical" evidence="6">
    <location>
        <begin position="169"/>
        <end position="187"/>
    </location>
</feature>
<evidence type="ECO:0000313" key="9">
    <source>
        <dbReference type="Proteomes" id="UP000198551"/>
    </source>
</evidence>
<dbReference type="Proteomes" id="UP000198551">
    <property type="component" value="Unassembled WGS sequence"/>
</dbReference>
<feature type="transmembrane region" description="Helical" evidence="6">
    <location>
        <begin position="289"/>
        <end position="306"/>
    </location>
</feature>
<gene>
    <name evidence="8" type="ORF">GA0070215_1405</name>
</gene>
<dbReference type="AlphaFoldDB" id="A0A1C5ALA3"/>
<evidence type="ECO:0000256" key="4">
    <source>
        <dbReference type="ARBA" id="ARBA00022989"/>
    </source>
</evidence>
<evidence type="ECO:0000256" key="5">
    <source>
        <dbReference type="ARBA" id="ARBA00023136"/>
    </source>
</evidence>
<organism evidence="8 9">
    <name type="scientific">Micromonospora marina</name>
    <dbReference type="NCBI Taxonomy" id="307120"/>
    <lineage>
        <taxon>Bacteria</taxon>
        <taxon>Bacillati</taxon>
        <taxon>Actinomycetota</taxon>
        <taxon>Actinomycetes</taxon>
        <taxon>Micromonosporales</taxon>
        <taxon>Micromonosporaceae</taxon>
        <taxon>Micromonospora</taxon>
    </lineage>
</organism>
<dbReference type="PANTHER" id="PTHR32322:SF2">
    <property type="entry name" value="EAMA DOMAIN-CONTAINING PROTEIN"/>
    <property type="match status" value="1"/>
</dbReference>
<dbReference type="PANTHER" id="PTHR32322">
    <property type="entry name" value="INNER MEMBRANE TRANSPORTER"/>
    <property type="match status" value="1"/>
</dbReference>
<feature type="transmembrane region" description="Helical" evidence="6">
    <location>
        <begin position="112"/>
        <end position="132"/>
    </location>
</feature>
<keyword evidence="3 6" id="KW-0812">Transmembrane</keyword>
<reference evidence="9" key="1">
    <citation type="submission" date="2016-06" db="EMBL/GenBank/DDBJ databases">
        <authorList>
            <person name="Varghese N."/>
        </authorList>
    </citation>
    <scope>NUCLEOTIDE SEQUENCE [LARGE SCALE GENOMIC DNA]</scope>
    <source>
        <strain evidence="9">DSM 45555</strain>
    </source>
</reference>
<evidence type="ECO:0000256" key="3">
    <source>
        <dbReference type="ARBA" id="ARBA00022692"/>
    </source>
</evidence>
<keyword evidence="5 6" id="KW-0472">Membrane</keyword>
<evidence type="ECO:0000313" key="8">
    <source>
        <dbReference type="EMBL" id="SCF45979.1"/>
    </source>
</evidence>
<feature type="transmembrane region" description="Helical" evidence="6">
    <location>
        <begin position="55"/>
        <end position="72"/>
    </location>
</feature>
<comment type="similarity">
    <text evidence="2">Belongs to the EamA transporter family.</text>
</comment>
<evidence type="ECO:0000259" key="7">
    <source>
        <dbReference type="Pfam" id="PF00892"/>
    </source>
</evidence>
<name>A0A1C5ALA3_9ACTN</name>
<sequence>MTSARMPAASGGTNDRPDALLQAHLSLLTTMALFGSAFASSKVVVGHLPHSIAATLRFGGGAIVLLLITLVLRRNGASFTRRDWFRAGAVGLLGVFAYNLLFFWGLSLAPSIDGSIIVPVLSPVITTGVLLLMGQERPSARRTWGLLLGLGGTAVFFLGPGTSLDSRRLTGDLIYLLGAVAWAAYSITSKRVLVQMDPLRATTAGTAVGASMLALFAIPSISDADWAAVPGYGWVNVVYLAIGPTAIAYLCFYWGLRSVSPSTATMTMFAVPIFGIACAMLFLGETFHPLQVVGAAIMVVGALLAVSGQIRPSIAAAESEPDVPTHAATK</sequence>
<feature type="transmembrane region" description="Helical" evidence="6">
    <location>
        <begin position="199"/>
        <end position="221"/>
    </location>
</feature>
<feature type="transmembrane region" description="Helical" evidence="6">
    <location>
        <begin position="233"/>
        <end position="256"/>
    </location>
</feature>
<keyword evidence="4 6" id="KW-1133">Transmembrane helix</keyword>
<dbReference type="InterPro" id="IPR000620">
    <property type="entry name" value="EamA_dom"/>
</dbReference>
<protein>
    <submittedName>
        <fullName evidence="8">Permease of the drug/metabolite transporter (DMT) superfamily</fullName>
    </submittedName>
</protein>
<dbReference type="InterPro" id="IPR050638">
    <property type="entry name" value="AA-Vitamin_Transporters"/>
</dbReference>
<feature type="domain" description="EamA" evidence="7">
    <location>
        <begin position="170"/>
        <end position="306"/>
    </location>
</feature>
<dbReference type="InterPro" id="IPR037185">
    <property type="entry name" value="EmrE-like"/>
</dbReference>
<evidence type="ECO:0000256" key="1">
    <source>
        <dbReference type="ARBA" id="ARBA00004141"/>
    </source>
</evidence>
<dbReference type="GO" id="GO:0016020">
    <property type="term" value="C:membrane"/>
    <property type="evidence" value="ECO:0007669"/>
    <property type="project" value="UniProtKB-SubCell"/>
</dbReference>
<feature type="transmembrane region" description="Helical" evidence="6">
    <location>
        <begin position="263"/>
        <end position="283"/>
    </location>
</feature>
<feature type="transmembrane region" description="Helical" evidence="6">
    <location>
        <begin position="84"/>
        <end position="106"/>
    </location>
</feature>
<dbReference type="RefSeq" id="WP_341845031.1">
    <property type="nucleotide sequence ID" value="NZ_FMCV01000040.1"/>
</dbReference>
<dbReference type="SUPFAM" id="SSF103481">
    <property type="entry name" value="Multidrug resistance efflux transporter EmrE"/>
    <property type="match status" value="2"/>
</dbReference>
<comment type="subcellular location">
    <subcellularLocation>
        <location evidence="1">Membrane</location>
        <topology evidence="1">Multi-pass membrane protein</topology>
    </subcellularLocation>
</comment>
<keyword evidence="9" id="KW-1185">Reference proteome</keyword>
<accession>A0A1C5ALA3</accession>